<evidence type="ECO:0000313" key="2">
    <source>
        <dbReference type="EMBL" id="PMD42751.1"/>
    </source>
</evidence>
<organism evidence="2 3">
    <name type="scientific">Hyaloscypha variabilis (strain UAMH 11265 / GT02V1 / F)</name>
    <name type="common">Meliniomyces variabilis</name>
    <dbReference type="NCBI Taxonomy" id="1149755"/>
    <lineage>
        <taxon>Eukaryota</taxon>
        <taxon>Fungi</taxon>
        <taxon>Dikarya</taxon>
        <taxon>Ascomycota</taxon>
        <taxon>Pezizomycotina</taxon>
        <taxon>Leotiomycetes</taxon>
        <taxon>Helotiales</taxon>
        <taxon>Hyaloscyphaceae</taxon>
        <taxon>Hyaloscypha</taxon>
        <taxon>Hyaloscypha variabilis</taxon>
    </lineage>
</organism>
<evidence type="ECO:0000259" key="1">
    <source>
        <dbReference type="Pfam" id="PF20150"/>
    </source>
</evidence>
<reference evidence="2 3" key="1">
    <citation type="submission" date="2016-04" db="EMBL/GenBank/DDBJ databases">
        <title>A degradative enzymes factory behind the ericoid mycorrhizal symbiosis.</title>
        <authorList>
            <consortium name="DOE Joint Genome Institute"/>
            <person name="Martino E."/>
            <person name="Morin E."/>
            <person name="Grelet G."/>
            <person name="Kuo A."/>
            <person name="Kohler A."/>
            <person name="Daghino S."/>
            <person name="Barry K."/>
            <person name="Choi C."/>
            <person name="Cichocki N."/>
            <person name="Clum A."/>
            <person name="Copeland A."/>
            <person name="Hainaut M."/>
            <person name="Haridas S."/>
            <person name="Labutti K."/>
            <person name="Lindquist E."/>
            <person name="Lipzen A."/>
            <person name="Khouja H.-R."/>
            <person name="Murat C."/>
            <person name="Ohm R."/>
            <person name="Olson A."/>
            <person name="Spatafora J."/>
            <person name="Veneault-Fourrey C."/>
            <person name="Henrissat B."/>
            <person name="Grigoriev I."/>
            <person name="Martin F."/>
            <person name="Perotto S."/>
        </authorList>
    </citation>
    <scope>NUCLEOTIDE SEQUENCE [LARGE SCALE GENOMIC DNA]</scope>
    <source>
        <strain evidence="2 3">F</strain>
    </source>
</reference>
<dbReference type="Pfam" id="PF20150">
    <property type="entry name" value="2EXR"/>
    <property type="match status" value="1"/>
</dbReference>
<gene>
    <name evidence="2" type="ORF">L207DRAFT_581405</name>
</gene>
<dbReference type="Proteomes" id="UP000235786">
    <property type="component" value="Unassembled WGS sequence"/>
</dbReference>
<dbReference type="EMBL" id="KZ613943">
    <property type="protein sequence ID" value="PMD42751.1"/>
    <property type="molecule type" value="Genomic_DNA"/>
</dbReference>
<accession>A0A2J6RW60</accession>
<feature type="domain" description="2EXR" evidence="1">
    <location>
        <begin position="123"/>
        <end position="222"/>
    </location>
</feature>
<dbReference type="InterPro" id="IPR045518">
    <property type="entry name" value="2EXR"/>
</dbReference>
<dbReference type="PANTHER" id="PTHR35910">
    <property type="entry name" value="2EXR DOMAIN-CONTAINING PROTEIN"/>
    <property type="match status" value="1"/>
</dbReference>
<keyword evidence="3" id="KW-1185">Reference proteome</keyword>
<proteinExistence type="predicted"/>
<sequence length="362" mass="41365">MTSETKTASEAAFANKQACRTGAVGDTRIILREEENGPLESSEKAKVDTFWAKNTAHEAHPGAKALTIIDAANLSDTSISKFLANPPHQPIDLETFLRNIQSSAPYVETAQNALIVSEVLSQFIEFPKLPRELRDKIWEHAVEGGRIVDVYSKPAKVEKISRLITSYPRTERDRDLKLHVLQRPHLLLRVCQESRAIVLRKYSLQLGQKFIANNRIDPKEDLVCMLLGENWTSHSPLNQFSKLIWSSEALKLEKIAIDRRSWYEWHVHEILDTFKNLKQLIFLVRCQHEPGNINDRMPTSYFAVCVHYKSDLVDWWRKHGGGKDSTRVKPLLLGGRVVCGRLSCCTRLCGIRNCRRDRFLGI</sequence>
<protein>
    <recommendedName>
        <fullName evidence="1">2EXR domain-containing protein</fullName>
    </recommendedName>
</protein>
<dbReference type="AlphaFoldDB" id="A0A2J6RW60"/>
<name>A0A2J6RW60_HYAVF</name>
<evidence type="ECO:0000313" key="3">
    <source>
        <dbReference type="Proteomes" id="UP000235786"/>
    </source>
</evidence>
<dbReference type="OrthoDB" id="3561570at2759"/>
<dbReference type="PANTHER" id="PTHR35910:SF6">
    <property type="entry name" value="2EXR DOMAIN-CONTAINING PROTEIN"/>
    <property type="match status" value="1"/>
</dbReference>